<proteinExistence type="predicted"/>
<name>A0ABR1EL05_NECAM</name>
<evidence type="ECO:0000313" key="2">
    <source>
        <dbReference type="Proteomes" id="UP001303046"/>
    </source>
</evidence>
<evidence type="ECO:0000313" key="1">
    <source>
        <dbReference type="EMBL" id="KAK6763288.1"/>
    </source>
</evidence>
<comment type="caution">
    <text evidence="1">The sequence shown here is derived from an EMBL/GenBank/DDBJ whole genome shotgun (WGS) entry which is preliminary data.</text>
</comment>
<dbReference type="EMBL" id="JAVFWL010000006">
    <property type="protein sequence ID" value="KAK6763288.1"/>
    <property type="molecule type" value="Genomic_DNA"/>
</dbReference>
<gene>
    <name evidence="1" type="primary">Necator_chrX.g24009</name>
    <name evidence="1" type="ORF">RB195_023844</name>
</gene>
<sequence length="178" mass="20489">MQAGLPQTGMVVLKQPEVSVTNGLCLAFDTYSVGSRKRDTSLKLEMRKLAMCFMRRLNSRRHLKTSPKGSLISIEGRRHVVDDFDEEYDRLVEHLHDCSKKAESAETTKRRLPLETLELIRQREAARAARNQELTSELARFSRKAIEKDLKEKRAEVLAEVAETGKSIRYARRNFANR</sequence>
<protein>
    <submittedName>
        <fullName evidence="1">Uncharacterized protein</fullName>
    </submittedName>
</protein>
<keyword evidence="2" id="KW-1185">Reference proteome</keyword>
<dbReference type="Proteomes" id="UP001303046">
    <property type="component" value="Unassembled WGS sequence"/>
</dbReference>
<accession>A0ABR1EL05</accession>
<reference evidence="1 2" key="1">
    <citation type="submission" date="2023-08" db="EMBL/GenBank/DDBJ databases">
        <title>A Necator americanus chromosomal reference genome.</title>
        <authorList>
            <person name="Ilik V."/>
            <person name="Petrzelkova K.J."/>
            <person name="Pardy F."/>
            <person name="Fuh T."/>
            <person name="Niatou-Singa F.S."/>
            <person name="Gouil Q."/>
            <person name="Baker L."/>
            <person name="Ritchie M.E."/>
            <person name="Jex A.R."/>
            <person name="Gazzola D."/>
            <person name="Li H."/>
            <person name="Toshio Fujiwara R."/>
            <person name="Zhan B."/>
            <person name="Aroian R.V."/>
            <person name="Pafco B."/>
            <person name="Schwarz E.M."/>
        </authorList>
    </citation>
    <scope>NUCLEOTIDE SEQUENCE [LARGE SCALE GENOMIC DNA]</scope>
    <source>
        <strain evidence="1 2">Aroian</strain>
        <tissue evidence="1">Whole animal</tissue>
    </source>
</reference>
<organism evidence="1 2">
    <name type="scientific">Necator americanus</name>
    <name type="common">Human hookworm</name>
    <dbReference type="NCBI Taxonomy" id="51031"/>
    <lineage>
        <taxon>Eukaryota</taxon>
        <taxon>Metazoa</taxon>
        <taxon>Ecdysozoa</taxon>
        <taxon>Nematoda</taxon>
        <taxon>Chromadorea</taxon>
        <taxon>Rhabditida</taxon>
        <taxon>Rhabditina</taxon>
        <taxon>Rhabditomorpha</taxon>
        <taxon>Strongyloidea</taxon>
        <taxon>Ancylostomatidae</taxon>
        <taxon>Bunostominae</taxon>
        <taxon>Necator</taxon>
    </lineage>
</organism>